<dbReference type="PRINTS" id="PR00368">
    <property type="entry name" value="FADPNR"/>
</dbReference>
<evidence type="ECO:0000259" key="6">
    <source>
        <dbReference type="Pfam" id="PF07992"/>
    </source>
</evidence>
<keyword evidence="5" id="KW-0560">Oxidoreductase</keyword>
<evidence type="ECO:0000256" key="3">
    <source>
        <dbReference type="ARBA" id="ARBA00022630"/>
    </source>
</evidence>
<evidence type="ECO:0000256" key="4">
    <source>
        <dbReference type="ARBA" id="ARBA00022827"/>
    </source>
</evidence>
<dbReference type="EMBL" id="BAAALV010000003">
    <property type="protein sequence ID" value="GAA1916684.1"/>
    <property type="molecule type" value="Genomic_DNA"/>
</dbReference>
<name>A0ABP5AKS2_9MICC</name>
<keyword evidence="4" id="KW-0274">FAD</keyword>
<dbReference type="PRINTS" id="PR00469">
    <property type="entry name" value="PNDRDTASEII"/>
</dbReference>
<accession>A0ABP5AKS2</accession>
<evidence type="ECO:0000256" key="5">
    <source>
        <dbReference type="ARBA" id="ARBA00023002"/>
    </source>
</evidence>
<comment type="similarity">
    <text evidence="2">Belongs to the NADH dehydrogenase family.</text>
</comment>
<sequence length="373" mass="39231">MDTTAVILGAGYAGVMAANRLAGQGVRVRLVSPERRFTERIRLHEFTAGTRADPTVPFSSLLHPDIEMVYGVAENIDAASRRVALSNEAVLDYDWLVYAVGSGNGSVPAGAEAPSCLSGAGPAREKLRSLKPGDPVAVVGGGLTAVEVAAETAHAYPHNPVTIYAAGPVIQHFSGSTRRGVLRSLERAGISVRQEMVEADRLPEAAAVLWCTGFGVPDLAARSGLAVDAAGRLAVDSRLRAVGRERIFGAGDAAVITDPGYSYLPQTCATAMPMGAEAASNILRTLAGEPLPPHNSGFQGQCVSLGRQDGALQFLHPGYTPRRIHLHGRAAAMLKEVLCRMTLKWIRGEAKRSGAYTWPAGPRMTPAPALAEA</sequence>
<organism evidence="7 8">
    <name type="scientific">Arthrobacter gandavensis</name>
    <dbReference type="NCBI Taxonomy" id="169960"/>
    <lineage>
        <taxon>Bacteria</taxon>
        <taxon>Bacillati</taxon>
        <taxon>Actinomycetota</taxon>
        <taxon>Actinomycetes</taxon>
        <taxon>Micrococcales</taxon>
        <taxon>Micrococcaceae</taxon>
        <taxon>Arthrobacter</taxon>
    </lineage>
</organism>
<evidence type="ECO:0000256" key="2">
    <source>
        <dbReference type="ARBA" id="ARBA00005272"/>
    </source>
</evidence>
<dbReference type="RefSeq" id="WP_152229084.1">
    <property type="nucleotide sequence ID" value="NZ_BAAALV010000003.1"/>
</dbReference>
<protein>
    <submittedName>
        <fullName evidence="7">FAD-dependent oxidoreductase</fullName>
    </submittedName>
</protein>
<comment type="cofactor">
    <cofactor evidence="1">
        <name>FAD</name>
        <dbReference type="ChEBI" id="CHEBI:57692"/>
    </cofactor>
</comment>
<dbReference type="Gene3D" id="3.50.50.100">
    <property type="match status" value="1"/>
</dbReference>
<evidence type="ECO:0000313" key="7">
    <source>
        <dbReference type="EMBL" id="GAA1916684.1"/>
    </source>
</evidence>
<dbReference type="SUPFAM" id="SSF51905">
    <property type="entry name" value="FAD/NAD(P)-binding domain"/>
    <property type="match status" value="1"/>
</dbReference>
<dbReference type="Proteomes" id="UP001500784">
    <property type="component" value="Unassembled WGS sequence"/>
</dbReference>
<dbReference type="InterPro" id="IPR023753">
    <property type="entry name" value="FAD/NAD-binding_dom"/>
</dbReference>
<keyword evidence="8" id="KW-1185">Reference proteome</keyword>
<gene>
    <name evidence="7" type="ORF">GCM10009688_22160</name>
</gene>
<proteinExistence type="inferred from homology"/>
<dbReference type="InterPro" id="IPR051169">
    <property type="entry name" value="NADH-Q_oxidoreductase"/>
</dbReference>
<comment type="caution">
    <text evidence="7">The sequence shown here is derived from an EMBL/GenBank/DDBJ whole genome shotgun (WGS) entry which is preliminary data.</text>
</comment>
<dbReference type="InterPro" id="IPR036188">
    <property type="entry name" value="FAD/NAD-bd_sf"/>
</dbReference>
<dbReference type="PANTHER" id="PTHR42913:SF3">
    <property type="entry name" value="64 KDA MITOCHONDRIAL NADH DEHYDROGENASE (EUROFUNG)"/>
    <property type="match status" value="1"/>
</dbReference>
<dbReference type="Pfam" id="PF07992">
    <property type="entry name" value="Pyr_redox_2"/>
    <property type="match status" value="1"/>
</dbReference>
<evidence type="ECO:0000313" key="8">
    <source>
        <dbReference type="Proteomes" id="UP001500784"/>
    </source>
</evidence>
<reference evidence="8" key="1">
    <citation type="journal article" date="2019" name="Int. J. Syst. Evol. Microbiol.">
        <title>The Global Catalogue of Microorganisms (GCM) 10K type strain sequencing project: providing services to taxonomists for standard genome sequencing and annotation.</title>
        <authorList>
            <consortium name="The Broad Institute Genomics Platform"/>
            <consortium name="The Broad Institute Genome Sequencing Center for Infectious Disease"/>
            <person name="Wu L."/>
            <person name="Ma J."/>
        </authorList>
    </citation>
    <scope>NUCLEOTIDE SEQUENCE [LARGE SCALE GENOMIC DNA]</scope>
    <source>
        <strain evidence="8">JCM 13316</strain>
    </source>
</reference>
<keyword evidence="3" id="KW-0285">Flavoprotein</keyword>
<dbReference type="PANTHER" id="PTHR42913">
    <property type="entry name" value="APOPTOSIS-INDUCING FACTOR 1"/>
    <property type="match status" value="1"/>
</dbReference>
<evidence type="ECO:0000256" key="1">
    <source>
        <dbReference type="ARBA" id="ARBA00001974"/>
    </source>
</evidence>
<feature type="domain" description="FAD/NAD(P)-binding" evidence="6">
    <location>
        <begin position="5"/>
        <end position="275"/>
    </location>
</feature>